<keyword evidence="2" id="KW-1133">Transmembrane helix</keyword>
<comment type="caution">
    <text evidence="3">The sequence shown here is derived from an EMBL/GenBank/DDBJ whole genome shotgun (WGS) entry which is preliminary data.</text>
</comment>
<reference evidence="3 4" key="1">
    <citation type="submission" date="2024-05" db="EMBL/GenBank/DDBJ databases">
        <title>Sinomonas sp. nov., isolated from a waste landfill.</title>
        <authorList>
            <person name="Zhao Y."/>
        </authorList>
    </citation>
    <scope>NUCLEOTIDE SEQUENCE [LARGE SCALE GENOMIC DNA]</scope>
    <source>
        <strain evidence="3 4">CCTCC AB2014300</strain>
    </source>
</reference>
<evidence type="ECO:0000313" key="4">
    <source>
        <dbReference type="Proteomes" id="UP001422074"/>
    </source>
</evidence>
<feature type="region of interest" description="Disordered" evidence="1">
    <location>
        <begin position="1"/>
        <end position="34"/>
    </location>
</feature>
<organism evidence="3 4">
    <name type="scientific">Sinomonas halotolerans</name>
    <dbReference type="NCBI Taxonomy" id="1644133"/>
    <lineage>
        <taxon>Bacteria</taxon>
        <taxon>Bacillati</taxon>
        <taxon>Actinomycetota</taxon>
        <taxon>Actinomycetes</taxon>
        <taxon>Micrococcales</taxon>
        <taxon>Micrococcaceae</taxon>
        <taxon>Sinomonas</taxon>
    </lineage>
</organism>
<evidence type="ECO:0000256" key="1">
    <source>
        <dbReference type="SAM" id="MobiDB-lite"/>
    </source>
</evidence>
<keyword evidence="4" id="KW-1185">Reference proteome</keyword>
<name>A0ABU9WVW5_9MICC</name>
<dbReference type="RefSeq" id="WP_345882804.1">
    <property type="nucleotide sequence ID" value="NZ_JBDFRB010000001.1"/>
</dbReference>
<feature type="transmembrane region" description="Helical" evidence="2">
    <location>
        <begin position="42"/>
        <end position="66"/>
    </location>
</feature>
<sequence>MVPSLPQQGSAEQPGRAQRPDGTGPGRAEAVGREGAHAWRRAATVGGAALAAVSLAAWGAVLGLAAAGWTAPPWVTVLALWGLPLAFVLMAAAIAAAVFERRRG</sequence>
<proteinExistence type="predicted"/>
<feature type="compositionally biased region" description="Polar residues" evidence="1">
    <location>
        <begin position="1"/>
        <end position="11"/>
    </location>
</feature>
<evidence type="ECO:0000313" key="3">
    <source>
        <dbReference type="EMBL" id="MEN2743316.1"/>
    </source>
</evidence>
<dbReference type="EMBL" id="JBDFRB010000001">
    <property type="protein sequence ID" value="MEN2743316.1"/>
    <property type="molecule type" value="Genomic_DNA"/>
</dbReference>
<keyword evidence="2" id="KW-0812">Transmembrane</keyword>
<feature type="transmembrane region" description="Helical" evidence="2">
    <location>
        <begin position="78"/>
        <end position="99"/>
    </location>
</feature>
<gene>
    <name evidence="3" type="ORF">ABCQ75_02020</name>
</gene>
<dbReference type="Proteomes" id="UP001422074">
    <property type="component" value="Unassembled WGS sequence"/>
</dbReference>
<accession>A0ABU9WVW5</accession>
<keyword evidence="2" id="KW-0472">Membrane</keyword>
<evidence type="ECO:0000256" key="2">
    <source>
        <dbReference type="SAM" id="Phobius"/>
    </source>
</evidence>
<protein>
    <submittedName>
        <fullName evidence="3">Uncharacterized protein</fullName>
    </submittedName>
</protein>